<keyword evidence="2" id="KW-1185">Reference proteome</keyword>
<dbReference type="EMBL" id="JAANYQ010000003">
    <property type="protein sequence ID" value="KAF4125063.1"/>
    <property type="molecule type" value="Genomic_DNA"/>
</dbReference>
<reference evidence="1" key="1">
    <citation type="submission" date="2020-03" db="EMBL/GenBank/DDBJ databases">
        <title>Site-based positive gene gene selection in Geosmithia morbida across the United States reveals a broad range of putative effectors and factors for local host and environmental adapation.</title>
        <authorList>
            <person name="Onufrak A."/>
            <person name="Murdoch R.W."/>
            <person name="Gazis R."/>
            <person name="Huff M."/>
            <person name="Staton M."/>
            <person name="Klingeman W."/>
            <person name="Hadziabdic D."/>
        </authorList>
    </citation>
    <scope>NUCLEOTIDE SEQUENCE</scope>
    <source>
        <strain evidence="1">1262</strain>
    </source>
</reference>
<accession>A0A9P4YXT9</accession>
<name>A0A9P4YXT9_9HYPO</name>
<dbReference type="Proteomes" id="UP000749293">
    <property type="component" value="Unassembled WGS sequence"/>
</dbReference>
<gene>
    <name evidence="1" type="ORF">GMORB2_3902</name>
</gene>
<evidence type="ECO:0000313" key="1">
    <source>
        <dbReference type="EMBL" id="KAF4125063.1"/>
    </source>
</evidence>
<proteinExistence type="predicted"/>
<dbReference type="GeneID" id="55970130"/>
<dbReference type="AlphaFoldDB" id="A0A9P4YXT9"/>
<evidence type="ECO:0000313" key="2">
    <source>
        <dbReference type="Proteomes" id="UP000749293"/>
    </source>
</evidence>
<comment type="caution">
    <text evidence="1">The sequence shown here is derived from an EMBL/GenBank/DDBJ whole genome shotgun (WGS) entry which is preliminary data.</text>
</comment>
<organism evidence="1 2">
    <name type="scientific">Geosmithia morbida</name>
    <dbReference type="NCBI Taxonomy" id="1094350"/>
    <lineage>
        <taxon>Eukaryota</taxon>
        <taxon>Fungi</taxon>
        <taxon>Dikarya</taxon>
        <taxon>Ascomycota</taxon>
        <taxon>Pezizomycotina</taxon>
        <taxon>Sordariomycetes</taxon>
        <taxon>Hypocreomycetidae</taxon>
        <taxon>Hypocreales</taxon>
        <taxon>Bionectriaceae</taxon>
        <taxon>Geosmithia</taxon>
    </lineage>
</organism>
<dbReference type="RefSeq" id="XP_035323715.1">
    <property type="nucleotide sequence ID" value="XM_035465878.1"/>
</dbReference>
<protein>
    <submittedName>
        <fullName evidence="1">Uncharacterized protein</fullName>
    </submittedName>
</protein>
<sequence>MALHGAGQVIPVQSKSGPVRLVADGLDTRGTLVGAFHA</sequence>